<evidence type="ECO:0000313" key="4">
    <source>
        <dbReference type="Proteomes" id="UP000002696"/>
    </source>
</evidence>
<evidence type="ECO:0000259" key="2">
    <source>
        <dbReference type="Pfam" id="PF03544"/>
    </source>
</evidence>
<proteinExistence type="predicted"/>
<dbReference type="Proteomes" id="UP000002696">
    <property type="component" value="Chromosome"/>
</dbReference>
<feature type="compositionally biased region" description="Pro residues" evidence="1">
    <location>
        <begin position="56"/>
        <end position="70"/>
    </location>
</feature>
<sequence>MIIPATPKSARRWRQGGIVLGVVALHAGLFALSGLGHVPPPVVIQTPINVQLVELTPPPPPPPPPEPPAPDAGGGAPAAPSVVRVTPRPVPQPELPAPPRPAPAPALIVGASDQPGTVPGFGQGGQGNGTGDGEGEGDGPGSGSGPIILRGASNGEILGMVPPEARRRRVAGRASVNCVIRPDTRLEGCRVVSESPQGLGFGDAATRVAETYFRFRPPTTASGRSVEGFRATVVVLFGRQ</sequence>
<keyword evidence="4" id="KW-1185">Reference proteome</keyword>
<protein>
    <submittedName>
        <fullName evidence="3">TonB domain protein</fullName>
    </submittedName>
</protein>
<accession>D9QGM4</accession>
<feature type="compositionally biased region" description="Low complexity" evidence="1">
    <location>
        <begin position="77"/>
        <end position="87"/>
    </location>
</feature>
<feature type="region of interest" description="Disordered" evidence="1">
    <location>
        <begin position="54"/>
        <end position="144"/>
    </location>
</feature>
<dbReference type="InterPro" id="IPR037682">
    <property type="entry name" value="TonB_C"/>
</dbReference>
<dbReference type="Gene3D" id="3.30.1150.10">
    <property type="match status" value="1"/>
</dbReference>
<dbReference type="STRING" id="633149.Bresu_1529"/>
<name>D9QGM4_BRESC</name>
<feature type="domain" description="TonB C-terminal" evidence="2">
    <location>
        <begin position="162"/>
        <end position="226"/>
    </location>
</feature>
<dbReference type="KEGG" id="bsb:Bresu_1529"/>
<dbReference type="InParanoid" id="D9QGM4"/>
<dbReference type="AlphaFoldDB" id="D9QGM4"/>
<dbReference type="GO" id="GO:0055085">
    <property type="term" value="P:transmembrane transport"/>
    <property type="evidence" value="ECO:0007669"/>
    <property type="project" value="InterPro"/>
</dbReference>
<dbReference type="OrthoDB" id="7207092at2"/>
<dbReference type="RefSeq" id="WP_013268942.1">
    <property type="nucleotide sequence ID" value="NC_014375.1"/>
</dbReference>
<dbReference type="BioCyc" id="BSUB633149:G1GM8-1517-MONOMER"/>
<organism evidence="3 4">
    <name type="scientific">Brevundimonas subvibrioides (strain ATCC 15264 / DSM 4735 / LMG 14903 / NBRC 16000 / CB 81)</name>
    <name type="common">Caulobacter subvibrioides</name>
    <dbReference type="NCBI Taxonomy" id="633149"/>
    <lineage>
        <taxon>Bacteria</taxon>
        <taxon>Pseudomonadati</taxon>
        <taxon>Pseudomonadota</taxon>
        <taxon>Alphaproteobacteria</taxon>
        <taxon>Caulobacterales</taxon>
        <taxon>Caulobacteraceae</taxon>
        <taxon>Brevundimonas</taxon>
    </lineage>
</organism>
<dbReference type="Pfam" id="PF03544">
    <property type="entry name" value="TonB_C"/>
    <property type="match status" value="1"/>
</dbReference>
<dbReference type="SUPFAM" id="SSF74653">
    <property type="entry name" value="TolA/TonB C-terminal domain"/>
    <property type="match status" value="1"/>
</dbReference>
<evidence type="ECO:0000313" key="3">
    <source>
        <dbReference type="EMBL" id="ADL00840.1"/>
    </source>
</evidence>
<feature type="compositionally biased region" description="Gly residues" evidence="1">
    <location>
        <begin position="119"/>
        <end position="144"/>
    </location>
</feature>
<dbReference type="HOGENOM" id="CLU_1136345_0_0_5"/>
<feature type="compositionally biased region" description="Pro residues" evidence="1">
    <location>
        <begin position="88"/>
        <end position="104"/>
    </location>
</feature>
<dbReference type="EMBL" id="CP002102">
    <property type="protein sequence ID" value="ADL00840.1"/>
    <property type="molecule type" value="Genomic_DNA"/>
</dbReference>
<evidence type="ECO:0000256" key="1">
    <source>
        <dbReference type="SAM" id="MobiDB-lite"/>
    </source>
</evidence>
<reference evidence="4" key="1">
    <citation type="journal article" date="2011" name="J. Bacteriol.">
        <title>Genome sequences of eight morphologically diverse alphaproteobacteria.</title>
        <authorList>
            <consortium name="US DOE Joint Genome Institute"/>
            <person name="Brown P.J."/>
            <person name="Kysela D.T."/>
            <person name="Buechlein A."/>
            <person name="Hemmerich C."/>
            <person name="Brun Y.V."/>
        </authorList>
    </citation>
    <scope>NUCLEOTIDE SEQUENCE [LARGE SCALE GENOMIC DNA]</scope>
    <source>
        <strain evidence="4">ATCC 15264 / DSM 4735 / LMG 14903 / NBRC 16000 / CB 81</strain>
    </source>
</reference>
<gene>
    <name evidence="3" type="ordered locus">Bresu_1529</name>
</gene>